<organism evidence="2 3">
    <name type="scientific">Vigna mungo</name>
    <name type="common">Black gram</name>
    <name type="synonym">Phaseolus mungo</name>
    <dbReference type="NCBI Taxonomy" id="3915"/>
    <lineage>
        <taxon>Eukaryota</taxon>
        <taxon>Viridiplantae</taxon>
        <taxon>Streptophyta</taxon>
        <taxon>Embryophyta</taxon>
        <taxon>Tracheophyta</taxon>
        <taxon>Spermatophyta</taxon>
        <taxon>Magnoliopsida</taxon>
        <taxon>eudicotyledons</taxon>
        <taxon>Gunneridae</taxon>
        <taxon>Pentapetalae</taxon>
        <taxon>rosids</taxon>
        <taxon>fabids</taxon>
        <taxon>Fabales</taxon>
        <taxon>Fabaceae</taxon>
        <taxon>Papilionoideae</taxon>
        <taxon>50 kb inversion clade</taxon>
        <taxon>NPAAA clade</taxon>
        <taxon>indigoferoid/millettioid clade</taxon>
        <taxon>Phaseoleae</taxon>
        <taxon>Vigna</taxon>
    </lineage>
</organism>
<dbReference type="PANTHER" id="PTHR31374:SF359">
    <property type="match status" value="1"/>
</dbReference>
<comment type="similarity">
    <text evidence="1">Belongs to the ARG7 family.</text>
</comment>
<evidence type="ECO:0000256" key="1">
    <source>
        <dbReference type="ARBA" id="ARBA00006974"/>
    </source>
</evidence>
<protein>
    <submittedName>
        <fullName evidence="2">Uncharacterized protein</fullName>
    </submittedName>
</protein>
<dbReference type="InterPro" id="IPR003676">
    <property type="entry name" value="SAUR_fam"/>
</dbReference>
<evidence type="ECO:0000313" key="2">
    <source>
        <dbReference type="EMBL" id="WVZ21917.1"/>
    </source>
</evidence>
<keyword evidence="3" id="KW-1185">Reference proteome</keyword>
<name>A0AAQ3S8Z6_VIGMU</name>
<proteinExistence type="inferred from homology"/>
<dbReference type="GO" id="GO:0009733">
    <property type="term" value="P:response to auxin"/>
    <property type="evidence" value="ECO:0007669"/>
    <property type="project" value="InterPro"/>
</dbReference>
<sequence>MVKKSQKNSTCVVLKLVWCFRQGTNKLCLSKYGGLANSSTDLPKGHLIVCVGESEDEKQRVLVPVTHFNHPLLGKLLEDAEKVYGSCGTDPAGCAVIIEMLQLNYQPLRWHVNW</sequence>
<reference evidence="2 3" key="1">
    <citation type="journal article" date="2023" name="Life. Sci Alliance">
        <title>Evolutionary insights into 3D genome organization and epigenetic landscape of Vigna mungo.</title>
        <authorList>
            <person name="Junaid A."/>
            <person name="Singh B."/>
            <person name="Bhatia S."/>
        </authorList>
    </citation>
    <scope>NUCLEOTIDE SEQUENCE [LARGE SCALE GENOMIC DNA]</scope>
    <source>
        <strain evidence="2">Urdbean</strain>
    </source>
</reference>
<evidence type="ECO:0000313" key="3">
    <source>
        <dbReference type="Proteomes" id="UP001374535"/>
    </source>
</evidence>
<gene>
    <name evidence="2" type="ORF">V8G54_000461</name>
</gene>
<dbReference type="Proteomes" id="UP001374535">
    <property type="component" value="Chromosome 1"/>
</dbReference>
<dbReference type="AlphaFoldDB" id="A0AAQ3S8Z6"/>
<dbReference type="EMBL" id="CP144700">
    <property type="protein sequence ID" value="WVZ21917.1"/>
    <property type="molecule type" value="Genomic_DNA"/>
</dbReference>
<dbReference type="Pfam" id="PF02519">
    <property type="entry name" value="Auxin_inducible"/>
    <property type="match status" value="1"/>
</dbReference>
<dbReference type="PANTHER" id="PTHR31374">
    <property type="entry name" value="AUXIN-INDUCED PROTEIN-LIKE-RELATED"/>
    <property type="match status" value="1"/>
</dbReference>
<accession>A0AAQ3S8Z6</accession>